<protein>
    <submittedName>
        <fullName evidence="4">Fumarylacetoacetate hydrolase family protein</fullName>
    </submittedName>
</protein>
<dbReference type="InterPro" id="IPR051121">
    <property type="entry name" value="FAH"/>
</dbReference>
<dbReference type="EMBL" id="CP044232">
    <property type="protein sequence ID" value="QEW04279.1"/>
    <property type="molecule type" value="Genomic_DNA"/>
</dbReference>
<gene>
    <name evidence="4" type="ORF">F6J85_15060</name>
</gene>
<dbReference type="InterPro" id="IPR036663">
    <property type="entry name" value="Fumarylacetoacetase_C_sf"/>
</dbReference>
<dbReference type="PANTHER" id="PTHR42796:SF4">
    <property type="entry name" value="FUMARYLACETOACETATE HYDROLASE DOMAIN-CONTAINING PROTEIN 2A"/>
    <property type="match status" value="1"/>
</dbReference>
<sequence length="286" mass="30330">MRFARVGEPGAEKPVVVQGDALFDLTPLTADIDGAFLADPSARARVAVALADGALPRLPADDSRRFGPPIARPHALLCIGLNYAAHAAESGAASPTEPILFLKTPNTLCGPNDDLVLPPGSRKTDWEVELGVVIGAPAYRLKDPSDAWAHIAGYVLADDVSEREYQLERPGGQWSKGKISPGFTPAGPYLVTADEVDPGNLGIRSRVNGEVRQDSTTADLIFPVEFLVWHLSQYVRLEAGDLVLTGTPEGVALSGRFPYLADGDRVEVEIDGLGAQSRSVVAGTDD</sequence>
<dbReference type="Proteomes" id="UP000325516">
    <property type="component" value="Chromosome"/>
</dbReference>
<feature type="domain" description="Fumarylacetoacetase-like C-terminal" evidence="3">
    <location>
        <begin position="77"/>
        <end position="280"/>
    </location>
</feature>
<comment type="similarity">
    <text evidence="1">Belongs to the FAH family.</text>
</comment>
<dbReference type="AlphaFoldDB" id="A0A5J6L6H8"/>
<dbReference type="Pfam" id="PF01557">
    <property type="entry name" value="FAA_hydrolase"/>
    <property type="match status" value="1"/>
</dbReference>
<dbReference type="KEGG" id="mlz:F6J85_15060"/>
<dbReference type="PANTHER" id="PTHR42796">
    <property type="entry name" value="FUMARYLACETOACETATE HYDROLASE DOMAIN-CONTAINING PROTEIN 2A-RELATED"/>
    <property type="match status" value="1"/>
</dbReference>
<dbReference type="RefSeq" id="WP_150926269.1">
    <property type="nucleotide sequence ID" value="NZ_CP044232.1"/>
</dbReference>
<dbReference type="InterPro" id="IPR011234">
    <property type="entry name" value="Fumarylacetoacetase-like_C"/>
</dbReference>
<organism evidence="4 5">
    <name type="scientific">Microbacterium lushaniae</name>
    <dbReference type="NCBI Taxonomy" id="2614639"/>
    <lineage>
        <taxon>Bacteria</taxon>
        <taxon>Bacillati</taxon>
        <taxon>Actinomycetota</taxon>
        <taxon>Actinomycetes</taxon>
        <taxon>Micrococcales</taxon>
        <taxon>Microbacteriaceae</taxon>
        <taxon>Microbacterium</taxon>
    </lineage>
</organism>
<accession>A0A5J6L6H8</accession>
<proteinExistence type="inferred from homology"/>
<evidence type="ECO:0000256" key="2">
    <source>
        <dbReference type="ARBA" id="ARBA00022723"/>
    </source>
</evidence>
<dbReference type="GO" id="GO:0044281">
    <property type="term" value="P:small molecule metabolic process"/>
    <property type="evidence" value="ECO:0007669"/>
    <property type="project" value="UniProtKB-ARBA"/>
</dbReference>
<keyword evidence="5" id="KW-1185">Reference proteome</keyword>
<reference evidence="5" key="1">
    <citation type="submission" date="2019-09" db="EMBL/GenBank/DDBJ databases">
        <title>Mumia zhuanghuii sp. nov. isolated from the intestinal contents of plateau pika (Ochotona curzoniae) in the Qinghai-Tibet plateau of China.</title>
        <authorList>
            <person name="Tian Z."/>
        </authorList>
    </citation>
    <scope>NUCLEOTIDE SEQUENCE [LARGE SCALE GENOMIC DNA]</scope>
    <source>
        <strain evidence="5">L-031</strain>
    </source>
</reference>
<dbReference type="SUPFAM" id="SSF56529">
    <property type="entry name" value="FAH"/>
    <property type="match status" value="1"/>
</dbReference>
<name>A0A5J6L6H8_9MICO</name>
<dbReference type="GO" id="GO:0016787">
    <property type="term" value="F:hydrolase activity"/>
    <property type="evidence" value="ECO:0007669"/>
    <property type="project" value="UniProtKB-KW"/>
</dbReference>
<dbReference type="GO" id="GO:0046872">
    <property type="term" value="F:metal ion binding"/>
    <property type="evidence" value="ECO:0007669"/>
    <property type="project" value="UniProtKB-KW"/>
</dbReference>
<evidence type="ECO:0000313" key="5">
    <source>
        <dbReference type="Proteomes" id="UP000325516"/>
    </source>
</evidence>
<evidence type="ECO:0000313" key="4">
    <source>
        <dbReference type="EMBL" id="QEW04279.1"/>
    </source>
</evidence>
<evidence type="ECO:0000259" key="3">
    <source>
        <dbReference type="Pfam" id="PF01557"/>
    </source>
</evidence>
<dbReference type="Gene3D" id="3.90.850.10">
    <property type="entry name" value="Fumarylacetoacetase-like, C-terminal domain"/>
    <property type="match status" value="1"/>
</dbReference>
<keyword evidence="4" id="KW-0378">Hydrolase</keyword>
<keyword evidence="2" id="KW-0479">Metal-binding</keyword>
<evidence type="ECO:0000256" key="1">
    <source>
        <dbReference type="ARBA" id="ARBA00010211"/>
    </source>
</evidence>